<name>A0A7K1FG22_9ACTN</name>
<dbReference type="EMBL" id="WLYK01000001">
    <property type="protein sequence ID" value="MTD13016.1"/>
    <property type="molecule type" value="Genomic_DNA"/>
</dbReference>
<keyword evidence="3" id="KW-1185">Reference proteome</keyword>
<protein>
    <submittedName>
        <fullName evidence="2">Asp/Glu/hydantoin racemase</fullName>
    </submittedName>
</protein>
<dbReference type="InterPro" id="IPR001920">
    <property type="entry name" value="Asp/Glu_race"/>
</dbReference>
<organism evidence="2 3">
    <name type="scientific">Nakamurella alba</name>
    <dbReference type="NCBI Taxonomy" id="2665158"/>
    <lineage>
        <taxon>Bacteria</taxon>
        <taxon>Bacillati</taxon>
        <taxon>Actinomycetota</taxon>
        <taxon>Actinomycetes</taxon>
        <taxon>Nakamurellales</taxon>
        <taxon>Nakamurellaceae</taxon>
        <taxon>Nakamurella</taxon>
    </lineage>
</organism>
<dbReference type="InterPro" id="IPR015942">
    <property type="entry name" value="Asp/Glu/hydantoin_racemase"/>
</dbReference>
<dbReference type="GO" id="GO:0047661">
    <property type="term" value="F:amino-acid racemase activity"/>
    <property type="evidence" value="ECO:0007669"/>
    <property type="project" value="InterPro"/>
</dbReference>
<evidence type="ECO:0000256" key="1">
    <source>
        <dbReference type="ARBA" id="ARBA00038414"/>
    </source>
</evidence>
<dbReference type="InterPro" id="IPR052186">
    <property type="entry name" value="Hydantoin_racemase-like"/>
</dbReference>
<dbReference type="AlphaFoldDB" id="A0A7K1FG22"/>
<dbReference type="PANTHER" id="PTHR28047:SF5">
    <property type="entry name" value="PROTEIN DCG1"/>
    <property type="match status" value="1"/>
</dbReference>
<dbReference type="Gene3D" id="3.40.50.12500">
    <property type="match status" value="1"/>
</dbReference>
<evidence type="ECO:0000313" key="3">
    <source>
        <dbReference type="Proteomes" id="UP000460221"/>
    </source>
</evidence>
<proteinExistence type="inferred from homology"/>
<dbReference type="InterPro" id="IPR053714">
    <property type="entry name" value="Iso_Racemase_Enz_sf"/>
</dbReference>
<accession>A0A7K1FG22</accession>
<reference evidence="2 3" key="1">
    <citation type="submission" date="2019-11" db="EMBL/GenBank/DDBJ databases">
        <authorList>
            <person name="Jiang L.-Q."/>
        </authorList>
    </citation>
    <scope>NUCLEOTIDE SEQUENCE [LARGE SCALE GENOMIC DNA]</scope>
    <source>
        <strain evidence="2 3">YIM 132087</strain>
    </source>
</reference>
<comment type="similarity">
    <text evidence="1">Belongs to the HyuE racemase family.</text>
</comment>
<comment type="caution">
    <text evidence="2">The sequence shown here is derived from an EMBL/GenBank/DDBJ whole genome shotgun (WGS) entry which is preliminary data.</text>
</comment>
<dbReference type="SUPFAM" id="SSF53681">
    <property type="entry name" value="Aspartate/glutamate racemase"/>
    <property type="match status" value="1"/>
</dbReference>
<dbReference type="PANTHER" id="PTHR28047">
    <property type="entry name" value="PROTEIN DCG1"/>
    <property type="match status" value="1"/>
</dbReference>
<gene>
    <name evidence="2" type="ORF">GIS00_03525</name>
</gene>
<dbReference type="RefSeq" id="WP_154766971.1">
    <property type="nucleotide sequence ID" value="NZ_WLYK01000001.1"/>
</dbReference>
<evidence type="ECO:0000313" key="2">
    <source>
        <dbReference type="EMBL" id="MTD13016.1"/>
    </source>
</evidence>
<dbReference type="Pfam" id="PF01177">
    <property type="entry name" value="Asp_Glu_race"/>
    <property type="match status" value="1"/>
</dbReference>
<sequence>MRILVVNCNTSAGMTAAIGDVARAAALPGTRVVAVEPSWGVSSAEGFYESFISAAAVLDLLATTEESFDAVVMAGFGEHGREGARQLLDVPVVDITEAAAALAVLVGHRFGVVTTAPTAVAGIEHSLATAGVAGRCAGIRATAIGVLDLHGDLDRTAAALIAGGRELIAAGADALVLGCAGMAGLDLELERALGVPVIDGVAAAVALCESLVRLGKTTSKAGPYTRPDLLKDRPGWPVGLHRPVPVDA</sequence>
<dbReference type="Proteomes" id="UP000460221">
    <property type="component" value="Unassembled WGS sequence"/>
</dbReference>